<accession>A0A6C0AKV8</accession>
<dbReference type="AlphaFoldDB" id="A0A6C0AKV8"/>
<sequence length="128" mass="15428">MDKKTILKAFNNHFLEFGNDLMNIFPNDYDLKTTYTFLEGLKKINPKKIIEIWKTWILKHYKREIDEGDYKFFENKDYGYDMGQGSNSKLLVSVNNFKHKCSRLNKKNKEKSMKYVQNLSKLCEIYYN</sequence>
<dbReference type="EMBL" id="MN740678">
    <property type="protein sequence ID" value="QHS80372.1"/>
    <property type="molecule type" value="Genomic_DNA"/>
</dbReference>
<organism evidence="1">
    <name type="scientific">viral metagenome</name>
    <dbReference type="NCBI Taxonomy" id="1070528"/>
    <lineage>
        <taxon>unclassified sequences</taxon>
        <taxon>metagenomes</taxon>
        <taxon>organismal metagenomes</taxon>
    </lineage>
</organism>
<reference evidence="1" key="1">
    <citation type="journal article" date="2020" name="Nature">
        <title>Giant virus diversity and host interactions through global metagenomics.</title>
        <authorList>
            <person name="Schulz F."/>
            <person name="Roux S."/>
            <person name="Paez-Espino D."/>
            <person name="Jungbluth S."/>
            <person name="Walsh D.A."/>
            <person name="Denef V.J."/>
            <person name="McMahon K.D."/>
            <person name="Konstantinidis K.T."/>
            <person name="Eloe-Fadrosh E.A."/>
            <person name="Kyrpides N.C."/>
            <person name="Woyke T."/>
        </authorList>
    </citation>
    <scope>NUCLEOTIDE SEQUENCE</scope>
    <source>
        <strain evidence="1">GVMAG-S-1039698-54</strain>
    </source>
</reference>
<proteinExistence type="predicted"/>
<evidence type="ECO:0000313" key="1">
    <source>
        <dbReference type="EMBL" id="QHS80372.1"/>
    </source>
</evidence>
<name>A0A6C0AKV8_9ZZZZ</name>
<protein>
    <submittedName>
        <fullName evidence="1">Uncharacterized protein</fullName>
    </submittedName>
</protein>